<organism evidence="1 2">
    <name type="scientific">Yersinia phage vB_Yru_GN1</name>
    <dbReference type="NCBI Taxonomy" id="3074381"/>
    <lineage>
        <taxon>Viruses</taxon>
        <taxon>Duplodnaviria</taxon>
        <taxon>Heunggongvirae</taxon>
        <taxon>Uroviricota</taxon>
        <taxon>Caudoviricetes</taxon>
        <taxon>Caudoviricetes incertae sedis</taxon>
        <taxon>Sepahanvirus</taxon>
        <taxon>Sepahanvirus vB-Yru-GN1</taxon>
    </lineage>
</organism>
<evidence type="ECO:0000313" key="2">
    <source>
        <dbReference type="Proteomes" id="UP001304813"/>
    </source>
</evidence>
<evidence type="ECO:0000313" key="1">
    <source>
        <dbReference type="EMBL" id="BES79928.1"/>
    </source>
</evidence>
<name>A0AA86MDC4_9CAUD</name>
<dbReference type="Proteomes" id="UP001304813">
    <property type="component" value="Segment"/>
</dbReference>
<reference evidence="1 2" key="1">
    <citation type="submission" date="2023-09" db="EMBL/GenBank/DDBJ databases">
        <title>Analysis of phage genome (vB_Yru_GN1) of the bacterium (Yersinia ruckeri).</title>
        <authorList>
            <person name="Ganjoor M.S."/>
            <person name="Bouzari M."/>
            <person name="Soleimani-Delfan A."/>
        </authorList>
    </citation>
    <scope>NUCLEOTIDE SEQUENCE [LARGE SCALE GENOMIC DNA]</scope>
    <source>
        <strain evidence="2">vB_Yru_GN1</strain>
    </source>
</reference>
<keyword evidence="2" id="KW-1185">Reference proteome</keyword>
<protein>
    <submittedName>
        <fullName evidence="1">Structural protein</fullName>
    </submittedName>
</protein>
<sequence length="173" mass="20215">MFGWLSGRTPLTTRQLLENTEPKRIKRALTQIQLVSYKQEFIIRKLPLFKRIKAFFTNSNVNVVFVKFTVETRNKVNGNQHFVILEIPYLKELSSKTLSDIPIKVYSDTMDLKYRFVYELNKTNNLYYDSSLKNVLGIALTEKPTKVTPKGVAMFDKHIYAVISNINKLKIKY</sequence>
<accession>A0AA86MDC4</accession>
<proteinExistence type="predicted"/>
<dbReference type="EMBL" id="LC779065">
    <property type="protein sequence ID" value="BES79928.1"/>
    <property type="molecule type" value="Genomic_DNA"/>
</dbReference>